<dbReference type="EMBL" id="CM001403">
    <property type="protein sequence ID" value="EHQ26867.1"/>
    <property type="molecule type" value="Genomic_DNA"/>
</dbReference>
<evidence type="ECO:0000313" key="3">
    <source>
        <dbReference type="EMBL" id="EHQ26867.1"/>
    </source>
</evidence>
<protein>
    <submittedName>
        <fullName evidence="3">PKD domain containing protein</fullName>
    </submittedName>
</protein>
<dbReference type="PROSITE" id="PS50093">
    <property type="entry name" value="PKD"/>
    <property type="match status" value="1"/>
</dbReference>
<dbReference type="RefSeq" id="WP_008507081.1">
    <property type="nucleotide sequence ID" value="NZ_CM001403.1"/>
</dbReference>
<proteinExistence type="predicted"/>
<keyword evidence="4" id="KW-1185">Reference proteome</keyword>
<keyword evidence="1" id="KW-0732">Signal</keyword>
<evidence type="ECO:0000313" key="4">
    <source>
        <dbReference type="Proteomes" id="UP000002774"/>
    </source>
</evidence>
<dbReference type="HOGENOM" id="CLU_978955_0_0_10"/>
<gene>
    <name evidence="3" type="ORF">Mucpa_2755</name>
</gene>
<accession>H1Y6S5</accession>
<dbReference type="Gene3D" id="2.60.40.10">
    <property type="entry name" value="Immunoglobulins"/>
    <property type="match status" value="1"/>
</dbReference>
<dbReference type="Proteomes" id="UP000002774">
    <property type="component" value="Chromosome"/>
</dbReference>
<name>H1Y6S5_9SPHI</name>
<evidence type="ECO:0000259" key="2">
    <source>
        <dbReference type="PROSITE" id="PS50093"/>
    </source>
</evidence>
<dbReference type="STRING" id="714943.Mucpa_2755"/>
<sequence length="290" mass="31291">MKKLKYILGSMLLLGAVTLYSCKKNKDVEVKDVVFTDVVKSYDVTFTNTTTDASSFKWDFGDGTTSTLQSPKHTYTKKGKFLVTLYATLTNGQVINGSTIINVSKSSPIVLTDNSFADWDTISTVFTPTTALGGVVKQAKFDYDSQNVYIYMKLAVKVADANVFDFYLDSDNNSATGYTTGSIPGGGYDFLMEGNILSDPNSLAQFQHLDTGGQAAWAWNQLSISGFYTMGTIQEANGITTVEMSLSRSKISGLIGTGMKLGIIVSTSGYSPIGYLPGQNLAPITLNISQ</sequence>
<dbReference type="InterPro" id="IPR000601">
    <property type="entry name" value="PKD_dom"/>
</dbReference>
<feature type="domain" description="PKD" evidence="2">
    <location>
        <begin position="50"/>
        <end position="103"/>
    </location>
</feature>
<organism evidence="3 4">
    <name type="scientific">Mucilaginibacter paludis DSM 18603</name>
    <dbReference type="NCBI Taxonomy" id="714943"/>
    <lineage>
        <taxon>Bacteria</taxon>
        <taxon>Pseudomonadati</taxon>
        <taxon>Bacteroidota</taxon>
        <taxon>Sphingobacteriia</taxon>
        <taxon>Sphingobacteriales</taxon>
        <taxon>Sphingobacteriaceae</taxon>
        <taxon>Mucilaginibacter</taxon>
    </lineage>
</organism>
<dbReference type="OrthoDB" id="7443339at2"/>
<dbReference type="PROSITE" id="PS51257">
    <property type="entry name" value="PROKAR_LIPOPROTEIN"/>
    <property type="match status" value="1"/>
</dbReference>
<dbReference type="InterPro" id="IPR022409">
    <property type="entry name" value="PKD/Chitinase_dom"/>
</dbReference>
<dbReference type="InterPro" id="IPR035986">
    <property type="entry name" value="PKD_dom_sf"/>
</dbReference>
<dbReference type="SUPFAM" id="SSF49299">
    <property type="entry name" value="PKD domain"/>
    <property type="match status" value="1"/>
</dbReference>
<dbReference type="SMART" id="SM00089">
    <property type="entry name" value="PKD"/>
    <property type="match status" value="1"/>
</dbReference>
<dbReference type="CDD" id="cd00146">
    <property type="entry name" value="PKD"/>
    <property type="match status" value="1"/>
</dbReference>
<dbReference type="AlphaFoldDB" id="H1Y6S5"/>
<dbReference type="Pfam" id="PF18911">
    <property type="entry name" value="PKD_4"/>
    <property type="match status" value="1"/>
</dbReference>
<feature type="chain" id="PRO_5003557501" evidence="1">
    <location>
        <begin position="22"/>
        <end position="290"/>
    </location>
</feature>
<dbReference type="InterPro" id="IPR013783">
    <property type="entry name" value="Ig-like_fold"/>
</dbReference>
<evidence type="ECO:0000256" key="1">
    <source>
        <dbReference type="SAM" id="SignalP"/>
    </source>
</evidence>
<dbReference type="eggNOG" id="COG3291">
    <property type="taxonomic scope" value="Bacteria"/>
</dbReference>
<feature type="signal peptide" evidence="1">
    <location>
        <begin position="1"/>
        <end position="21"/>
    </location>
</feature>
<reference evidence="3" key="1">
    <citation type="submission" date="2011-09" db="EMBL/GenBank/DDBJ databases">
        <title>The permanent draft genome of Mucilaginibacter paludis DSM 18603.</title>
        <authorList>
            <consortium name="US DOE Joint Genome Institute (JGI-PGF)"/>
            <person name="Lucas S."/>
            <person name="Han J."/>
            <person name="Lapidus A."/>
            <person name="Bruce D."/>
            <person name="Goodwin L."/>
            <person name="Pitluck S."/>
            <person name="Peters L."/>
            <person name="Kyrpides N."/>
            <person name="Mavromatis K."/>
            <person name="Ivanova N."/>
            <person name="Mikhailova N."/>
            <person name="Held B."/>
            <person name="Detter J.C."/>
            <person name="Tapia R."/>
            <person name="Han C."/>
            <person name="Land M."/>
            <person name="Hauser L."/>
            <person name="Markowitz V."/>
            <person name="Cheng J.-F."/>
            <person name="Hugenholtz P."/>
            <person name="Woyke T."/>
            <person name="Wu D."/>
            <person name="Tindall B."/>
            <person name="Brambilla E."/>
            <person name="Klenk H.-P."/>
            <person name="Eisen J.A."/>
        </authorList>
    </citation>
    <scope>NUCLEOTIDE SEQUENCE [LARGE SCALE GENOMIC DNA]</scope>
    <source>
        <strain evidence="3">DSM 18603</strain>
    </source>
</reference>